<organism evidence="2">
    <name type="scientific">Solanum chilense</name>
    <name type="common">Tomato</name>
    <name type="synonym">Lycopersicon chilense</name>
    <dbReference type="NCBI Taxonomy" id="4083"/>
    <lineage>
        <taxon>Eukaryota</taxon>
        <taxon>Viridiplantae</taxon>
        <taxon>Streptophyta</taxon>
        <taxon>Embryophyta</taxon>
        <taxon>Tracheophyta</taxon>
        <taxon>Spermatophyta</taxon>
        <taxon>Magnoliopsida</taxon>
        <taxon>eudicotyledons</taxon>
        <taxon>Gunneridae</taxon>
        <taxon>Pentapetalae</taxon>
        <taxon>asterids</taxon>
        <taxon>lamiids</taxon>
        <taxon>Solanales</taxon>
        <taxon>Solanaceae</taxon>
        <taxon>Solanoideae</taxon>
        <taxon>Solaneae</taxon>
        <taxon>Solanum</taxon>
        <taxon>Solanum subgen. Lycopersicon</taxon>
    </lineage>
</organism>
<feature type="compositionally biased region" description="Polar residues" evidence="1">
    <location>
        <begin position="205"/>
        <end position="223"/>
    </location>
</feature>
<feature type="region of interest" description="Disordered" evidence="1">
    <location>
        <begin position="111"/>
        <end position="134"/>
    </location>
</feature>
<feature type="region of interest" description="Disordered" evidence="1">
    <location>
        <begin position="205"/>
        <end position="228"/>
    </location>
</feature>
<evidence type="ECO:0000256" key="1">
    <source>
        <dbReference type="SAM" id="MobiDB-lite"/>
    </source>
</evidence>
<feature type="compositionally biased region" description="Polar residues" evidence="1">
    <location>
        <begin position="121"/>
        <end position="134"/>
    </location>
</feature>
<dbReference type="AlphaFoldDB" id="A0A6N2BBU2"/>
<dbReference type="EMBL" id="RXGB01003661">
    <property type="protein sequence ID" value="TMW91564.1"/>
    <property type="molecule type" value="Genomic_DNA"/>
</dbReference>
<accession>A0A6N2BBU2</accession>
<sequence length="288" mass="32143">IMPPCRDKNSNANARNANIAPSIPDQEVSNVEFINSIKMLAQSLTNENNQVHASVNAFGGSATSMVRDFVRMNPPEFLGSQINEDPQNFLNENMKIFKVMQVKGYKLREKANENKKARNGNYDNSQQKSGVENRSHIQQNFSAPTPMSACVPSSKKRYDKKGLSLREVFQATRLTPLVLSVIRISWDSVSQEKKDALGEASLVTAQYSSSEAPKRPLTQQDRSSGPVLVKDSISETTTLESVVVINEFPKVCPEDLPLIPREREINFGIDLYPDTQPFSIPPYRMPPA</sequence>
<proteinExistence type="predicted"/>
<reference evidence="2" key="1">
    <citation type="submission" date="2019-05" db="EMBL/GenBank/DDBJ databases">
        <title>The de novo reference genome and transcriptome assemblies of the wild tomato species Solanum chilense.</title>
        <authorList>
            <person name="Stam R."/>
            <person name="Nosenko T."/>
            <person name="Hoerger A.C."/>
            <person name="Stephan W."/>
            <person name="Seidel M.A."/>
            <person name="Kuhn J.M.M."/>
            <person name="Haberer G."/>
            <person name="Tellier A."/>
        </authorList>
    </citation>
    <scope>NUCLEOTIDE SEQUENCE</scope>
    <source>
        <tissue evidence="2">Mature leaves</tissue>
    </source>
</reference>
<name>A0A6N2BBU2_SOLCI</name>
<evidence type="ECO:0000313" key="2">
    <source>
        <dbReference type="EMBL" id="TMW91564.1"/>
    </source>
</evidence>
<protein>
    <submittedName>
        <fullName evidence="2">Uncharacterized protein</fullName>
    </submittedName>
</protein>
<comment type="caution">
    <text evidence="2">The sequence shown here is derived from an EMBL/GenBank/DDBJ whole genome shotgun (WGS) entry which is preliminary data.</text>
</comment>
<gene>
    <name evidence="2" type="ORF">EJD97_014197</name>
</gene>
<feature type="non-terminal residue" evidence="2">
    <location>
        <position position="1"/>
    </location>
</feature>